<evidence type="ECO:0000313" key="12">
    <source>
        <dbReference type="Proteomes" id="UP000033519"/>
    </source>
</evidence>
<dbReference type="Pfam" id="PF01012">
    <property type="entry name" value="ETF"/>
    <property type="match status" value="1"/>
</dbReference>
<feature type="domain" description="Electron transfer flavoprotein alpha/beta-subunit N-terminal" evidence="9">
    <location>
        <begin position="3"/>
        <end position="175"/>
    </location>
</feature>
<dbReference type="InterPro" id="IPR033947">
    <property type="entry name" value="ETF_alpha_N"/>
</dbReference>
<dbReference type="PIRSF" id="PIRSF000089">
    <property type="entry name" value="Electra_flavoP_a"/>
    <property type="match status" value="1"/>
</dbReference>
<proteinExistence type="inferred from homology"/>
<evidence type="ECO:0000256" key="3">
    <source>
        <dbReference type="ARBA" id="ARBA00022827"/>
    </source>
</evidence>
<dbReference type="InterPro" id="IPR014730">
    <property type="entry name" value="ETF_a/b_N"/>
</dbReference>
<dbReference type="GO" id="GO:0009055">
    <property type="term" value="F:electron transfer activity"/>
    <property type="evidence" value="ECO:0007669"/>
    <property type="project" value="InterPro"/>
</dbReference>
<evidence type="ECO:0000256" key="1">
    <source>
        <dbReference type="ARBA" id="ARBA00005817"/>
    </source>
</evidence>
<dbReference type="STRING" id="728005.SAMN04488059_103205"/>
<dbReference type="EMBL" id="FOMB01000003">
    <property type="protein sequence ID" value="SFC26797.1"/>
    <property type="molecule type" value="Genomic_DNA"/>
</dbReference>
<dbReference type="PANTHER" id="PTHR43153">
    <property type="entry name" value="ELECTRON TRANSFER FLAVOPROTEIN ALPHA"/>
    <property type="match status" value="1"/>
</dbReference>
<evidence type="ECO:0000259" key="9">
    <source>
        <dbReference type="SMART" id="SM00893"/>
    </source>
</evidence>
<dbReference type="Gene3D" id="3.40.50.620">
    <property type="entry name" value="HUPs"/>
    <property type="match status" value="1"/>
</dbReference>
<dbReference type="InterPro" id="IPR014731">
    <property type="entry name" value="ETF_asu_C"/>
</dbReference>
<organism evidence="11 13">
    <name type="scientific">Devosia psychrophila</name>
    <dbReference type="NCBI Taxonomy" id="728005"/>
    <lineage>
        <taxon>Bacteria</taxon>
        <taxon>Pseudomonadati</taxon>
        <taxon>Pseudomonadota</taxon>
        <taxon>Alphaproteobacteria</taxon>
        <taxon>Hyphomicrobiales</taxon>
        <taxon>Devosiaceae</taxon>
        <taxon>Devosia</taxon>
    </lineage>
</organism>
<dbReference type="FunFam" id="3.40.50.1220:FF:000001">
    <property type="entry name" value="Electron transfer flavoprotein, alpha subunit"/>
    <property type="match status" value="1"/>
</dbReference>
<name>A0A0F5PX90_9HYPH</name>
<comment type="function">
    <text evidence="5">The electron transfer flavoprotein serves as a specific electron acceptor for other dehydrogenases. It transfers the electrons to the main respiratory chain via ETF-ubiquinone oxidoreductase (ETF dehydrogenase).</text>
</comment>
<comment type="similarity">
    <text evidence="1">Belongs to the ETF alpha-subunit/FixB family.</text>
</comment>
<feature type="binding site" evidence="8">
    <location>
        <begin position="234"/>
        <end position="238"/>
    </location>
    <ligand>
        <name>FAD</name>
        <dbReference type="ChEBI" id="CHEBI:57692"/>
    </ligand>
</feature>
<evidence type="ECO:0000256" key="8">
    <source>
        <dbReference type="PIRSR" id="PIRSR000089-1"/>
    </source>
</evidence>
<comment type="cofactor">
    <cofactor evidence="8">
        <name>FAD</name>
        <dbReference type="ChEBI" id="CHEBI:57692"/>
    </cofactor>
    <text evidence="8">Binds 1 FAD per dimer.</text>
</comment>
<evidence type="ECO:0000256" key="6">
    <source>
        <dbReference type="ARBA" id="ARBA00068674"/>
    </source>
</evidence>
<dbReference type="InterPro" id="IPR001308">
    <property type="entry name" value="ETF_a/FixB"/>
</dbReference>
<gene>
    <name evidence="11" type="ORF">SAMN04488059_103205</name>
    <name evidence="10" type="ORF">WH91_09235</name>
</gene>
<dbReference type="SUPFAM" id="SSF52402">
    <property type="entry name" value="Adenine nucleotide alpha hydrolases-like"/>
    <property type="match status" value="1"/>
</dbReference>
<dbReference type="InterPro" id="IPR029035">
    <property type="entry name" value="DHS-like_NAD/FAD-binding_dom"/>
</dbReference>
<dbReference type="RefSeq" id="WP_046170707.1">
    <property type="nucleotide sequence ID" value="NZ_FOMB01000003.1"/>
</dbReference>
<feature type="binding site" evidence="8">
    <location>
        <position position="272"/>
    </location>
    <ligand>
        <name>FAD</name>
        <dbReference type="ChEBI" id="CHEBI:57692"/>
    </ligand>
</feature>
<reference evidence="11 13" key="2">
    <citation type="submission" date="2016-10" db="EMBL/GenBank/DDBJ databases">
        <authorList>
            <person name="de Groot N.N."/>
        </authorList>
    </citation>
    <scope>NUCLEOTIDE SEQUENCE [LARGE SCALE GENOMIC DNA]</scope>
    <source>
        <strain evidence="11 13">CGMCC 1.10210</strain>
    </source>
</reference>
<keyword evidence="2" id="KW-0285">Flavoprotein</keyword>
<dbReference type="SMART" id="SM00893">
    <property type="entry name" value="ETF"/>
    <property type="match status" value="1"/>
</dbReference>
<dbReference type="Gene3D" id="3.40.50.1220">
    <property type="entry name" value="TPP-binding domain"/>
    <property type="match status" value="1"/>
</dbReference>
<evidence type="ECO:0000256" key="7">
    <source>
        <dbReference type="ARBA" id="ARBA00079299"/>
    </source>
</evidence>
<dbReference type="SUPFAM" id="SSF52467">
    <property type="entry name" value="DHS-like NAD/FAD-binding domain"/>
    <property type="match status" value="1"/>
</dbReference>
<evidence type="ECO:0000313" key="13">
    <source>
        <dbReference type="Proteomes" id="UP000182258"/>
    </source>
</evidence>
<dbReference type="CDD" id="cd01715">
    <property type="entry name" value="ETF_alpha"/>
    <property type="match status" value="1"/>
</dbReference>
<accession>A0A0F5PX90</accession>
<evidence type="ECO:0000256" key="4">
    <source>
        <dbReference type="ARBA" id="ARBA00022982"/>
    </source>
</evidence>
<keyword evidence="4" id="KW-0249">Electron transport</keyword>
<dbReference type="Proteomes" id="UP000033519">
    <property type="component" value="Unassembled WGS sequence"/>
</dbReference>
<dbReference type="AlphaFoldDB" id="A0A0F5PX90"/>
<feature type="binding site" evidence="8">
    <location>
        <begin position="251"/>
        <end position="258"/>
    </location>
    <ligand>
        <name>FAD</name>
        <dbReference type="ChEBI" id="CHEBI:57692"/>
    </ligand>
</feature>
<protein>
    <recommendedName>
        <fullName evidence="6">Electron transfer flavoprotein subunit alpha</fullName>
    </recommendedName>
    <alternativeName>
        <fullName evidence="7">Electron transfer flavoprotein large subunit</fullName>
    </alternativeName>
</protein>
<evidence type="ECO:0000256" key="2">
    <source>
        <dbReference type="ARBA" id="ARBA00022630"/>
    </source>
</evidence>
<dbReference type="GO" id="GO:0033539">
    <property type="term" value="P:fatty acid beta-oxidation using acyl-CoA dehydrogenase"/>
    <property type="evidence" value="ECO:0007669"/>
    <property type="project" value="TreeGrafter"/>
</dbReference>
<sequence>MSTLIIADHDLGVLSPATARVIHAVAELGPIEVLVLGQDTTAVAAEAAKLAGVTKVIVAHSAGTADGDVQVIETLAPRYTYLVQSAGSVGKDRMPRLAARLDLMPVTDIVGILGPTRFTRPIYAGNALQTVTDNQPQHILTIRASAFRAAAGGNDSPIEAIDVPVISAAKLIAQHRTESNTPDLATAQIVVGGGVALGYSENFKLIEQLAKKLGAAIGATRAAVDAGYAPNDWQVGQTGKIIAPDLYIAIGISGALQHLAGIQGAKKIVAINSDPEAPLVKLADVALIGDLFEIIPQLIAELEKAGVNR</sequence>
<keyword evidence="4" id="KW-0813">Transport</keyword>
<keyword evidence="3 8" id="KW-0274">FAD</keyword>
<dbReference type="OrthoDB" id="9770286at2"/>
<evidence type="ECO:0000313" key="11">
    <source>
        <dbReference type="EMBL" id="SFC26797.1"/>
    </source>
</evidence>
<dbReference type="InterPro" id="IPR014729">
    <property type="entry name" value="Rossmann-like_a/b/a_fold"/>
</dbReference>
<dbReference type="EMBL" id="LAPV01000093">
    <property type="protein sequence ID" value="KKC33220.1"/>
    <property type="molecule type" value="Genomic_DNA"/>
</dbReference>
<keyword evidence="12" id="KW-1185">Reference proteome</keyword>
<dbReference type="PANTHER" id="PTHR43153:SF1">
    <property type="entry name" value="ELECTRON TRANSFER FLAVOPROTEIN SUBUNIT ALPHA, MITOCHONDRIAL"/>
    <property type="match status" value="1"/>
</dbReference>
<dbReference type="Proteomes" id="UP000182258">
    <property type="component" value="Unassembled WGS sequence"/>
</dbReference>
<dbReference type="GO" id="GO:0050660">
    <property type="term" value="F:flavin adenine dinucleotide binding"/>
    <property type="evidence" value="ECO:0007669"/>
    <property type="project" value="InterPro"/>
</dbReference>
<feature type="binding site" evidence="8">
    <location>
        <begin position="220"/>
        <end position="221"/>
    </location>
    <ligand>
        <name>FAD</name>
        <dbReference type="ChEBI" id="CHEBI:57692"/>
    </ligand>
</feature>
<reference evidence="10 12" key="1">
    <citation type="submission" date="2015-03" db="EMBL/GenBank/DDBJ databases">
        <authorList>
            <person name="Lepp D."/>
            <person name="Hassan Y.I."/>
            <person name="Li X.-Z."/>
            <person name="Zhou T."/>
        </authorList>
    </citation>
    <scope>NUCLEOTIDE SEQUENCE [LARGE SCALE GENOMIC DNA]</scope>
    <source>
        <strain evidence="10 12">Cr7-05</strain>
    </source>
</reference>
<evidence type="ECO:0000313" key="10">
    <source>
        <dbReference type="EMBL" id="KKC33220.1"/>
    </source>
</evidence>
<dbReference type="Pfam" id="PF00766">
    <property type="entry name" value="ETF_alpha"/>
    <property type="match status" value="1"/>
</dbReference>
<evidence type="ECO:0000256" key="5">
    <source>
        <dbReference type="ARBA" id="ARBA00025649"/>
    </source>
</evidence>
<dbReference type="PATRIC" id="fig|728005.3.peg.4564"/>